<evidence type="ECO:0000256" key="1">
    <source>
        <dbReference type="ARBA" id="ARBA00011798"/>
    </source>
</evidence>
<dbReference type="EMBL" id="PZFK01000005">
    <property type="protein sequence ID" value="PTI30420.1"/>
    <property type="molecule type" value="Genomic_DNA"/>
</dbReference>
<dbReference type="SUPFAM" id="SSF55804">
    <property type="entry name" value="Phoshotransferase/anion transport protein"/>
    <property type="match status" value="1"/>
</dbReference>
<proteinExistence type="predicted"/>
<dbReference type="Gene3D" id="3.40.930.10">
    <property type="entry name" value="Mannitol-specific EII, Chain A"/>
    <property type="match status" value="1"/>
</dbReference>
<dbReference type="Pfam" id="PF00359">
    <property type="entry name" value="PTS_EIIA_2"/>
    <property type="match status" value="1"/>
</dbReference>
<feature type="domain" description="PTS EIIA type-2" evidence="2">
    <location>
        <begin position="1"/>
        <end position="128"/>
    </location>
</feature>
<dbReference type="Proteomes" id="UP000241209">
    <property type="component" value="Unassembled WGS sequence"/>
</dbReference>
<accession>A0A2T4PVF9</accession>
<gene>
    <name evidence="3" type="ORF">BU072_03150</name>
</gene>
<dbReference type="RefSeq" id="WP_107556721.1">
    <property type="nucleotide sequence ID" value="NZ_PZFK01000005.1"/>
</dbReference>
<sequence>MNKNLFHEIQTKNTLYQDVIKEIGHQLKKDNTIKSHDNYFQEVLSREKDGNIEIFPEVILPHIQSENILETTIYLIKGKNDLIKWHNKPLKLIVLLNLKPNEDPEVLIEIQTFMRNLAEESYVETLIK</sequence>
<dbReference type="STRING" id="1167632.GCA_000286335_01222"/>
<organism evidence="3 4">
    <name type="scientific">Mammaliicoccus vitulinus</name>
    <dbReference type="NCBI Taxonomy" id="71237"/>
    <lineage>
        <taxon>Bacteria</taxon>
        <taxon>Bacillati</taxon>
        <taxon>Bacillota</taxon>
        <taxon>Bacilli</taxon>
        <taxon>Bacillales</taxon>
        <taxon>Staphylococcaceae</taxon>
        <taxon>Mammaliicoccus</taxon>
    </lineage>
</organism>
<comment type="caution">
    <text evidence="3">The sequence shown here is derived from an EMBL/GenBank/DDBJ whole genome shotgun (WGS) entry which is preliminary data.</text>
</comment>
<evidence type="ECO:0000259" key="2">
    <source>
        <dbReference type="PROSITE" id="PS51094"/>
    </source>
</evidence>
<dbReference type="InterPro" id="IPR016152">
    <property type="entry name" value="PTrfase/Anion_transptr"/>
</dbReference>
<evidence type="ECO:0000313" key="3">
    <source>
        <dbReference type="EMBL" id="PTI30420.1"/>
    </source>
</evidence>
<name>A0A2T4PVF9_9STAP</name>
<evidence type="ECO:0000313" key="4">
    <source>
        <dbReference type="Proteomes" id="UP000241209"/>
    </source>
</evidence>
<protein>
    <recommendedName>
        <fullName evidence="2">PTS EIIA type-2 domain-containing protein</fullName>
    </recommendedName>
</protein>
<dbReference type="InterPro" id="IPR002178">
    <property type="entry name" value="PTS_EIIA_type-2_dom"/>
</dbReference>
<comment type="subunit">
    <text evidence="1">Homodimer or homotrimer. Seems to be a monomer when not phosphorylated.</text>
</comment>
<dbReference type="AlphaFoldDB" id="A0A2T4PVF9"/>
<dbReference type="PROSITE" id="PS51094">
    <property type="entry name" value="PTS_EIIA_TYPE_2"/>
    <property type="match status" value="1"/>
</dbReference>
<reference evidence="3 4" key="1">
    <citation type="journal article" date="2016" name="Front. Microbiol.">
        <title>Comprehensive Phylogenetic Analysis of Bovine Non-aureus Staphylococci Species Based on Whole-Genome Sequencing.</title>
        <authorList>
            <person name="Naushad S."/>
            <person name="Barkema H.W."/>
            <person name="Luby C."/>
            <person name="Condas L.A."/>
            <person name="Nobrega D.B."/>
            <person name="Carson D.A."/>
            <person name="De Buck J."/>
        </authorList>
    </citation>
    <scope>NUCLEOTIDE SEQUENCE [LARGE SCALE GENOMIC DNA]</scope>
    <source>
        <strain evidence="3 4">SNUC 2204</strain>
    </source>
</reference>